<dbReference type="OrthoDB" id="6256425at2759"/>
<dbReference type="STRING" id="6216.A0A0R3SAY6"/>
<evidence type="ECO:0000313" key="10">
    <source>
        <dbReference type="Proteomes" id="UP000321570"/>
    </source>
</evidence>
<feature type="transmembrane region" description="Helical" evidence="5">
    <location>
        <begin position="105"/>
        <end position="123"/>
    </location>
</feature>
<dbReference type="WBParaSite" id="HDID_0000156701-mRNA-1">
    <property type="protein sequence ID" value="HDID_0000156701-mRNA-1"/>
    <property type="gene ID" value="HDID_0000156701"/>
</dbReference>
<evidence type="ECO:0000313" key="7">
    <source>
        <dbReference type="EMBL" id="VDL19029.1"/>
    </source>
</evidence>
<gene>
    <name evidence="7" type="ORF">HDID_LOCUS1568</name>
    <name evidence="8" type="ORF">WMSIL1_LOCUS8968</name>
</gene>
<evidence type="ECO:0000256" key="4">
    <source>
        <dbReference type="ARBA" id="ARBA00023136"/>
    </source>
</evidence>
<dbReference type="Proteomes" id="UP000321570">
    <property type="component" value="Unassembled WGS sequence"/>
</dbReference>
<keyword evidence="4 5" id="KW-0472">Membrane</keyword>
<evidence type="ECO:0000313" key="8">
    <source>
        <dbReference type="EMBL" id="VUZ50090.1"/>
    </source>
</evidence>
<accession>A0A0R3SAY6</accession>
<name>A0A0R3SAY6_HYMDI</name>
<comment type="subcellular location">
    <subcellularLocation>
        <location evidence="1">Membrane</location>
    </subcellularLocation>
</comment>
<dbReference type="CDD" id="cd00637">
    <property type="entry name" value="7tm_classA_rhodopsin-like"/>
    <property type="match status" value="1"/>
</dbReference>
<evidence type="ECO:0000313" key="11">
    <source>
        <dbReference type="WBParaSite" id="HDID_0000156701-mRNA-1"/>
    </source>
</evidence>
<dbReference type="Proteomes" id="UP000274504">
    <property type="component" value="Unassembled WGS sequence"/>
</dbReference>
<dbReference type="EMBL" id="UYSG01000302">
    <property type="protein sequence ID" value="VDL19029.1"/>
    <property type="molecule type" value="Genomic_DNA"/>
</dbReference>
<evidence type="ECO:0000256" key="3">
    <source>
        <dbReference type="ARBA" id="ARBA00022989"/>
    </source>
</evidence>
<sequence>MTENYLDPISKTFWYCIPFVEWPDAVDILFLIFEVSGIILNILTALLLFRIRQGPRQNIVLLQTLSIHCLLVCIINFMEDCNPKGVTTDNYVFNILMCVFWNARFFYWIFFVAAIQCLVFLSIDRALTLYKSDHLRFTSLRRRILVYEVTIHVFSALITLPQVLTVNLKEDECSCAPNKINIPFLTVIYAHVYIWFTILFVTDGSILLCCAYYIMKWVRETPRREQFDDLNELSFEVIREHGHPFEQYLGKGYKTASMCILPLAVSYVITFSYDSTYQFASALGLATFIINSIPQKIGGLFLVIHVNVVPVILLFYLPPLRDFAIRYLLAPLLIAKKPK</sequence>
<feature type="transmembrane region" description="Helical" evidence="5">
    <location>
        <begin position="60"/>
        <end position="78"/>
    </location>
</feature>
<proteinExistence type="predicted"/>
<evidence type="ECO:0000256" key="1">
    <source>
        <dbReference type="ARBA" id="ARBA00004370"/>
    </source>
</evidence>
<dbReference type="PANTHER" id="PTHR45698">
    <property type="entry name" value="TRACE AMINE-ASSOCIATED RECEPTOR 19N-RELATED"/>
    <property type="match status" value="1"/>
</dbReference>
<dbReference type="SUPFAM" id="SSF81321">
    <property type="entry name" value="Family A G protein-coupled receptor-like"/>
    <property type="match status" value="1"/>
</dbReference>
<keyword evidence="10" id="KW-1185">Reference proteome</keyword>
<reference evidence="8 10" key="3">
    <citation type="submission" date="2019-07" db="EMBL/GenBank/DDBJ databases">
        <authorList>
            <person name="Jastrzebski P J."/>
            <person name="Paukszto L."/>
            <person name="Jastrzebski P J."/>
        </authorList>
    </citation>
    <scope>NUCLEOTIDE SEQUENCE [LARGE SCALE GENOMIC DNA]</scope>
    <source>
        <strain evidence="8 10">WMS-il1</strain>
    </source>
</reference>
<evidence type="ECO:0000259" key="6">
    <source>
        <dbReference type="PROSITE" id="PS50262"/>
    </source>
</evidence>
<dbReference type="InterPro" id="IPR017452">
    <property type="entry name" value="GPCR_Rhodpsn_7TM"/>
</dbReference>
<feature type="transmembrane region" description="Helical" evidence="5">
    <location>
        <begin position="293"/>
        <end position="317"/>
    </location>
</feature>
<evidence type="ECO:0000313" key="9">
    <source>
        <dbReference type="Proteomes" id="UP000274504"/>
    </source>
</evidence>
<evidence type="ECO:0000256" key="5">
    <source>
        <dbReference type="SAM" id="Phobius"/>
    </source>
</evidence>
<feature type="transmembrane region" description="Helical" evidence="5">
    <location>
        <begin position="144"/>
        <end position="164"/>
    </location>
</feature>
<dbReference type="PANTHER" id="PTHR45698:SF1">
    <property type="entry name" value="TRACE AMINE-ASSOCIATED RECEPTOR 13C-LIKE"/>
    <property type="match status" value="1"/>
</dbReference>
<dbReference type="AlphaFoldDB" id="A0A0R3SAY6"/>
<protein>
    <submittedName>
        <fullName evidence="11">G_PROTEIN_RECEP_F1_2 domain-containing protein</fullName>
    </submittedName>
</protein>
<keyword evidence="2 5" id="KW-0812">Transmembrane</keyword>
<feature type="transmembrane region" description="Helical" evidence="5">
    <location>
        <begin position="192"/>
        <end position="214"/>
    </location>
</feature>
<dbReference type="EMBL" id="CABIJS010000344">
    <property type="protein sequence ID" value="VUZ50090.1"/>
    <property type="molecule type" value="Genomic_DNA"/>
</dbReference>
<feature type="transmembrane region" description="Helical" evidence="5">
    <location>
        <begin position="28"/>
        <end position="48"/>
    </location>
</feature>
<dbReference type="GO" id="GO:0016020">
    <property type="term" value="C:membrane"/>
    <property type="evidence" value="ECO:0007669"/>
    <property type="project" value="UniProtKB-SubCell"/>
</dbReference>
<reference evidence="7 9" key="2">
    <citation type="submission" date="2018-11" db="EMBL/GenBank/DDBJ databases">
        <authorList>
            <consortium name="Pathogen Informatics"/>
        </authorList>
    </citation>
    <scope>NUCLEOTIDE SEQUENCE [LARGE SCALE GENOMIC DNA]</scope>
</reference>
<reference evidence="11" key="1">
    <citation type="submission" date="2017-02" db="UniProtKB">
        <authorList>
            <consortium name="WormBaseParasite"/>
        </authorList>
    </citation>
    <scope>IDENTIFICATION</scope>
</reference>
<dbReference type="PROSITE" id="PS50262">
    <property type="entry name" value="G_PROTEIN_RECEP_F1_2"/>
    <property type="match status" value="1"/>
</dbReference>
<dbReference type="Gene3D" id="1.20.1070.10">
    <property type="entry name" value="Rhodopsin 7-helix transmembrane proteins"/>
    <property type="match status" value="1"/>
</dbReference>
<evidence type="ECO:0000256" key="2">
    <source>
        <dbReference type="ARBA" id="ARBA00022692"/>
    </source>
</evidence>
<keyword evidence="3 5" id="KW-1133">Transmembrane helix</keyword>
<organism evidence="11">
    <name type="scientific">Hymenolepis diminuta</name>
    <name type="common">Rat tapeworm</name>
    <dbReference type="NCBI Taxonomy" id="6216"/>
    <lineage>
        <taxon>Eukaryota</taxon>
        <taxon>Metazoa</taxon>
        <taxon>Spiralia</taxon>
        <taxon>Lophotrochozoa</taxon>
        <taxon>Platyhelminthes</taxon>
        <taxon>Cestoda</taxon>
        <taxon>Eucestoda</taxon>
        <taxon>Cyclophyllidea</taxon>
        <taxon>Hymenolepididae</taxon>
        <taxon>Hymenolepis</taxon>
    </lineage>
</organism>
<feature type="domain" description="G-protein coupled receptors family 1 profile" evidence="6">
    <location>
        <begin position="40"/>
        <end position="313"/>
    </location>
</feature>
<feature type="transmembrane region" description="Helical" evidence="5">
    <location>
        <begin position="255"/>
        <end position="273"/>
    </location>
</feature>